<name>A0A1L7I2B9_9FLAO</name>
<protein>
    <submittedName>
        <fullName evidence="1">Uncharacterized protein</fullName>
    </submittedName>
</protein>
<proteinExistence type="predicted"/>
<dbReference type="RefSeq" id="WP_083643602.1">
    <property type="nucleotide sequence ID" value="NZ_AMRU01000002.1"/>
</dbReference>
<dbReference type="Proteomes" id="UP000186230">
    <property type="component" value="Chromosome"/>
</dbReference>
<dbReference type="KEGG" id="gfl:GRFL_1033"/>
<gene>
    <name evidence="1" type="ORF">GRFL_1033</name>
</gene>
<dbReference type="OrthoDB" id="884804at2"/>
<keyword evidence="2" id="KW-1185">Reference proteome</keyword>
<evidence type="ECO:0000313" key="2">
    <source>
        <dbReference type="Proteomes" id="UP000186230"/>
    </source>
</evidence>
<sequence>MEDISIKQALFDLFSISDQLIHLKMEAQEYWELIDFIKSKDFYSDDNVRYPTLKEVEKLTGLKTYQLRKQIKGLYSLMIEQEGLLNFDKIEYNLHIRIFKKHHYLKLKHLASIPRIGERFEIRFIKAKLDFTVFYVSDISQRLESNKQIVDIFLKAGFNNKYIDLRKDKAEALGEIPFIHRLEDWELQDKLRNRELDTNL</sequence>
<dbReference type="EMBL" id="CP016359">
    <property type="protein sequence ID" value="APU67757.1"/>
    <property type="molecule type" value="Genomic_DNA"/>
</dbReference>
<evidence type="ECO:0000313" key="1">
    <source>
        <dbReference type="EMBL" id="APU67757.1"/>
    </source>
</evidence>
<dbReference type="AlphaFoldDB" id="A0A1L7I2B9"/>
<accession>A0A1L7I2B9</accession>
<reference evidence="1 2" key="1">
    <citation type="submission" date="2016-07" db="EMBL/GenBank/DDBJ databases">
        <title>Multi-omics approach to identify versatile polysaccharide utilization systems of a marine flavobacterium Gramella flava.</title>
        <authorList>
            <person name="Tang K."/>
        </authorList>
    </citation>
    <scope>NUCLEOTIDE SEQUENCE [LARGE SCALE GENOMIC DNA]</scope>
    <source>
        <strain evidence="1 2">JLT2011</strain>
    </source>
</reference>
<dbReference type="STRING" id="1229726.GRFL_1033"/>
<organism evidence="1 2">
    <name type="scientific">Christiangramia flava JLT2011</name>
    <dbReference type="NCBI Taxonomy" id="1229726"/>
    <lineage>
        <taxon>Bacteria</taxon>
        <taxon>Pseudomonadati</taxon>
        <taxon>Bacteroidota</taxon>
        <taxon>Flavobacteriia</taxon>
        <taxon>Flavobacteriales</taxon>
        <taxon>Flavobacteriaceae</taxon>
        <taxon>Christiangramia</taxon>
    </lineage>
</organism>